<evidence type="ECO:0000259" key="2">
    <source>
        <dbReference type="Pfam" id="PF01965"/>
    </source>
</evidence>
<sequence>MRVVFVMLAMLCISSTYAQKDKVLVVVSSSDYITLADGTKHKTGFFLSELTIPVMALMKADYEIVFANPKGNKPTMDAVGDSVDNFSSAEEYQKAKELIKMDSFVNPRKLSDITEEELASFHGIFFPGGHAPMEDLCRDASVGQALLYFHKHQKPTALICHGPIALLSAKDENGWAYEGYNMTIFSNDEEKFAEKNILHGKMKVFPTEALKSAGGNLSHASTTWQSHAVRDRELITGQNPKSDHALTNLFLEALTKQRVANKKMVSWEETKDGLKSGVVYDASLSTPDWENDGFILVYVGRKKGDGNFAQQVKTLIDMEREVYKGVCRGYIVYTTDTLGIAYMSWKDKESMQKTFASPQGKKCLEFSKTFLEDIFFTAVNEKPLWLQQK</sequence>
<accession>A0A5S9F4J7</accession>
<proteinExistence type="predicted"/>
<dbReference type="GO" id="GO:0005737">
    <property type="term" value="C:cytoplasm"/>
    <property type="evidence" value="ECO:0007669"/>
    <property type="project" value="TreeGrafter"/>
</dbReference>
<reference evidence="3 4" key="1">
    <citation type="submission" date="2019-08" db="EMBL/GenBank/DDBJ databases">
        <title>Complete genome sequence of Candidatus Uab amorphum.</title>
        <authorList>
            <person name="Shiratori T."/>
            <person name="Suzuki S."/>
            <person name="Kakizawa Y."/>
            <person name="Ishida K."/>
        </authorList>
    </citation>
    <scope>NUCLEOTIDE SEQUENCE [LARGE SCALE GENOMIC DNA]</scope>
    <source>
        <strain evidence="3 4">SRT547</strain>
    </source>
</reference>
<evidence type="ECO:0000313" key="3">
    <source>
        <dbReference type="EMBL" id="BBM85622.1"/>
    </source>
</evidence>
<protein>
    <submittedName>
        <fullName evidence="3">Thiazole biosynthesis protein ThiJ</fullName>
    </submittedName>
</protein>
<feature type="domain" description="DJ-1/PfpI" evidence="2">
    <location>
        <begin position="46"/>
        <end position="252"/>
    </location>
</feature>
<dbReference type="SUPFAM" id="SSF52317">
    <property type="entry name" value="Class I glutamine amidotransferase-like"/>
    <property type="match status" value="1"/>
</dbReference>
<evidence type="ECO:0000256" key="1">
    <source>
        <dbReference type="SAM" id="SignalP"/>
    </source>
</evidence>
<keyword evidence="1" id="KW-0732">Signal</keyword>
<dbReference type="InterPro" id="IPR050325">
    <property type="entry name" value="Prot/Nucl_acid_deglycase"/>
</dbReference>
<dbReference type="PANTHER" id="PTHR48094:SF22">
    <property type="entry name" value="DJ-1_PFPI DOMAIN-CONTAINING PROTEIN"/>
    <property type="match status" value="1"/>
</dbReference>
<dbReference type="Pfam" id="PF01965">
    <property type="entry name" value="DJ-1_PfpI"/>
    <property type="match status" value="1"/>
</dbReference>
<dbReference type="InterPro" id="IPR002818">
    <property type="entry name" value="DJ-1/PfpI"/>
</dbReference>
<evidence type="ECO:0000313" key="4">
    <source>
        <dbReference type="Proteomes" id="UP000326354"/>
    </source>
</evidence>
<organism evidence="3 4">
    <name type="scientific">Uabimicrobium amorphum</name>
    <dbReference type="NCBI Taxonomy" id="2596890"/>
    <lineage>
        <taxon>Bacteria</taxon>
        <taxon>Pseudomonadati</taxon>
        <taxon>Planctomycetota</taxon>
        <taxon>Candidatus Uabimicrobiia</taxon>
        <taxon>Candidatus Uabimicrobiales</taxon>
        <taxon>Candidatus Uabimicrobiaceae</taxon>
        <taxon>Candidatus Uabimicrobium</taxon>
    </lineage>
</organism>
<dbReference type="EMBL" id="AP019860">
    <property type="protein sequence ID" value="BBM85622.1"/>
    <property type="molecule type" value="Genomic_DNA"/>
</dbReference>
<dbReference type="AlphaFoldDB" id="A0A5S9F4J7"/>
<dbReference type="Gene3D" id="3.40.50.880">
    <property type="match status" value="1"/>
</dbReference>
<dbReference type="RefSeq" id="WP_151969714.1">
    <property type="nucleotide sequence ID" value="NZ_AP019860.1"/>
</dbReference>
<keyword evidence="4" id="KW-1185">Reference proteome</keyword>
<dbReference type="Proteomes" id="UP000326354">
    <property type="component" value="Chromosome"/>
</dbReference>
<dbReference type="PANTHER" id="PTHR48094">
    <property type="entry name" value="PROTEIN/NUCLEIC ACID DEGLYCASE DJ-1-RELATED"/>
    <property type="match status" value="1"/>
</dbReference>
<feature type="chain" id="PRO_5024866069" evidence="1">
    <location>
        <begin position="19"/>
        <end position="389"/>
    </location>
</feature>
<dbReference type="KEGG" id="uam:UABAM_03996"/>
<feature type="signal peptide" evidence="1">
    <location>
        <begin position="1"/>
        <end position="18"/>
    </location>
</feature>
<dbReference type="OrthoDB" id="9800516at2"/>
<dbReference type="InterPro" id="IPR029062">
    <property type="entry name" value="Class_I_gatase-like"/>
</dbReference>
<name>A0A5S9F4J7_UABAM</name>
<dbReference type="CDD" id="cd03141">
    <property type="entry name" value="GATase1_Hsp31_like"/>
    <property type="match status" value="1"/>
</dbReference>
<dbReference type="GO" id="GO:0019172">
    <property type="term" value="F:glyoxalase III activity"/>
    <property type="evidence" value="ECO:0007669"/>
    <property type="project" value="TreeGrafter"/>
</dbReference>
<gene>
    <name evidence="3" type="ORF">UABAM_03996</name>
</gene>
<dbReference type="GO" id="GO:0019243">
    <property type="term" value="P:methylglyoxal catabolic process to D-lactate via S-lactoyl-glutathione"/>
    <property type="evidence" value="ECO:0007669"/>
    <property type="project" value="TreeGrafter"/>
</dbReference>